<name>A0A1H0IWX6_9PSEU</name>
<proteinExistence type="predicted"/>
<keyword evidence="3" id="KW-1185">Reference proteome</keyword>
<evidence type="ECO:0000256" key="1">
    <source>
        <dbReference type="SAM" id="MobiDB-lite"/>
    </source>
</evidence>
<dbReference type="STRING" id="641025.SAMN05421507_102270"/>
<gene>
    <name evidence="2" type="ORF">SAMN05421507_102270</name>
</gene>
<dbReference type="AlphaFoldDB" id="A0A1H0IWX6"/>
<accession>A0A1H0IWX6</accession>
<organism evidence="2 3">
    <name type="scientific">Lentzea jiangxiensis</name>
    <dbReference type="NCBI Taxonomy" id="641025"/>
    <lineage>
        <taxon>Bacteria</taxon>
        <taxon>Bacillati</taxon>
        <taxon>Actinomycetota</taxon>
        <taxon>Actinomycetes</taxon>
        <taxon>Pseudonocardiales</taxon>
        <taxon>Pseudonocardiaceae</taxon>
        <taxon>Lentzea</taxon>
    </lineage>
</organism>
<reference evidence="3" key="1">
    <citation type="submission" date="2016-10" db="EMBL/GenBank/DDBJ databases">
        <authorList>
            <person name="Varghese N."/>
            <person name="Submissions S."/>
        </authorList>
    </citation>
    <scope>NUCLEOTIDE SEQUENCE [LARGE SCALE GENOMIC DNA]</scope>
    <source>
        <strain evidence="3">CGMCC 4.6609</strain>
    </source>
</reference>
<evidence type="ECO:0000313" key="3">
    <source>
        <dbReference type="Proteomes" id="UP000199691"/>
    </source>
</evidence>
<evidence type="ECO:0000313" key="2">
    <source>
        <dbReference type="EMBL" id="SDO35739.1"/>
    </source>
</evidence>
<protein>
    <submittedName>
        <fullName evidence="2">Uncharacterized protein</fullName>
    </submittedName>
</protein>
<dbReference type="EMBL" id="FNIX01000002">
    <property type="protein sequence ID" value="SDO35739.1"/>
    <property type="molecule type" value="Genomic_DNA"/>
</dbReference>
<dbReference type="RefSeq" id="WP_143022566.1">
    <property type="nucleotide sequence ID" value="NZ_FNIX01000002.1"/>
</dbReference>
<feature type="region of interest" description="Disordered" evidence="1">
    <location>
        <begin position="150"/>
        <end position="179"/>
    </location>
</feature>
<sequence length="179" mass="19389">MLLSVVLTTFWKSRLPDGEWRTLIESLHERCDEPPVPVLGIGMPVPATVDTNGLAGRTSLREAAREARFTGGPDSALLDIIDGLGVPRVDHGTEFAVLDAWLGSTNRAAGTRHTGGWTWWWCCGPWTSAGSGSTGRTWSAERGPWLTRSGCSTELERDSSTAPGTTVHFCRSRPVTSRP</sequence>
<dbReference type="Proteomes" id="UP000199691">
    <property type="component" value="Unassembled WGS sequence"/>
</dbReference>